<dbReference type="Gene3D" id="2.130.10.10">
    <property type="entry name" value="YVTN repeat-like/Quinoprotein amine dehydrogenase"/>
    <property type="match status" value="1"/>
</dbReference>
<evidence type="ECO:0000256" key="1">
    <source>
        <dbReference type="SAM" id="MobiDB-lite"/>
    </source>
</evidence>
<evidence type="ECO:0000313" key="2">
    <source>
        <dbReference type="EMBL" id="OJT15003.1"/>
    </source>
</evidence>
<gene>
    <name evidence="2" type="ORF">TRAPUB_8446</name>
</gene>
<evidence type="ECO:0000313" key="3">
    <source>
        <dbReference type="Proteomes" id="UP000184267"/>
    </source>
</evidence>
<dbReference type="OrthoDB" id="548949at2759"/>
<protein>
    <submittedName>
        <fullName evidence="2">Uncharacterized protein</fullName>
    </submittedName>
</protein>
<comment type="caution">
    <text evidence="2">The sequence shown here is derived from an EMBL/GenBank/DDBJ whole genome shotgun (WGS) entry which is preliminary data.</text>
</comment>
<dbReference type="SUPFAM" id="SSF50978">
    <property type="entry name" value="WD40 repeat-like"/>
    <property type="match status" value="1"/>
</dbReference>
<name>A0A1M2W5C8_TRAPU</name>
<dbReference type="InterPro" id="IPR015943">
    <property type="entry name" value="WD40/YVTN_repeat-like_dom_sf"/>
</dbReference>
<feature type="region of interest" description="Disordered" evidence="1">
    <location>
        <begin position="171"/>
        <end position="197"/>
    </location>
</feature>
<sequence>MLCAESSDKSKKYGCYALDLEAGGTVVGRFLGHGGNVTAFSTSAGDANVFLTACADGYARLYDVRHPLPVMMIDSGKSHEFCVAAQFVHPDGIPTVFTGGDHYQNVQTWDVRARALVYELATGNTAVRTLPWDARHAMLYTGTENEYMDRHGGTYDHRGARIAPWAYQTPLEPRVRGGDGEDDEMEDEEDESDDDWDEHEMCWPKHAAHDEKAFGYAYDAGEHVFRRIEVVDYFKMARAYYDLLHALGSERPVLEDAVYGIRNAAFS</sequence>
<proteinExistence type="predicted"/>
<dbReference type="Proteomes" id="UP000184267">
    <property type="component" value="Unassembled WGS sequence"/>
</dbReference>
<dbReference type="EMBL" id="MNAD01000215">
    <property type="protein sequence ID" value="OJT15003.1"/>
    <property type="molecule type" value="Genomic_DNA"/>
</dbReference>
<keyword evidence="3" id="KW-1185">Reference proteome</keyword>
<dbReference type="InterPro" id="IPR036322">
    <property type="entry name" value="WD40_repeat_dom_sf"/>
</dbReference>
<dbReference type="InterPro" id="IPR001680">
    <property type="entry name" value="WD40_rpt"/>
</dbReference>
<feature type="compositionally biased region" description="Acidic residues" evidence="1">
    <location>
        <begin position="180"/>
        <end position="197"/>
    </location>
</feature>
<reference evidence="2 3" key="1">
    <citation type="submission" date="2016-10" db="EMBL/GenBank/DDBJ databases">
        <title>Genome sequence of the basidiomycete white-rot fungus Trametes pubescens.</title>
        <authorList>
            <person name="Makela M.R."/>
            <person name="Granchi Z."/>
            <person name="Peng M."/>
            <person name="De Vries R.P."/>
            <person name="Grigoriev I."/>
            <person name="Riley R."/>
            <person name="Hilden K."/>
        </authorList>
    </citation>
    <scope>NUCLEOTIDE SEQUENCE [LARGE SCALE GENOMIC DNA]</scope>
    <source>
        <strain evidence="2 3">FBCC735</strain>
    </source>
</reference>
<accession>A0A1M2W5C8</accession>
<organism evidence="2 3">
    <name type="scientific">Trametes pubescens</name>
    <name type="common">White-rot fungus</name>
    <dbReference type="NCBI Taxonomy" id="154538"/>
    <lineage>
        <taxon>Eukaryota</taxon>
        <taxon>Fungi</taxon>
        <taxon>Dikarya</taxon>
        <taxon>Basidiomycota</taxon>
        <taxon>Agaricomycotina</taxon>
        <taxon>Agaricomycetes</taxon>
        <taxon>Polyporales</taxon>
        <taxon>Polyporaceae</taxon>
        <taxon>Trametes</taxon>
    </lineage>
</organism>
<dbReference type="SMART" id="SM00320">
    <property type="entry name" value="WD40"/>
    <property type="match status" value="1"/>
</dbReference>
<dbReference type="STRING" id="154538.A0A1M2W5C8"/>
<dbReference type="AlphaFoldDB" id="A0A1M2W5C8"/>